<keyword evidence="3" id="KW-1185">Reference proteome</keyword>
<feature type="compositionally biased region" description="Polar residues" evidence="1">
    <location>
        <begin position="1"/>
        <end position="14"/>
    </location>
</feature>
<accession>A0ABR3GA78</accession>
<dbReference type="EMBL" id="JBBBZM010000147">
    <property type="protein sequence ID" value="KAL0632857.1"/>
    <property type="molecule type" value="Genomic_DNA"/>
</dbReference>
<name>A0ABR3GA78_9PEZI</name>
<protein>
    <submittedName>
        <fullName evidence="2">Uncharacterized protein</fullName>
    </submittedName>
</protein>
<evidence type="ECO:0000256" key="1">
    <source>
        <dbReference type="SAM" id="MobiDB-lite"/>
    </source>
</evidence>
<dbReference type="Proteomes" id="UP001447188">
    <property type="component" value="Unassembled WGS sequence"/>
</dbReference>
<evidence type="ECO:0000313" key="3">
    <source>
        <dbReference type="Proteomes" id="UP001447188"/>
    </source>
</evidence>
<gene>
    <name evidence="2" type="ORF">Q9L58_008231</name>
</gene>
<comment type="caution">
    <text evidence="2">The sequence shown here is derived from an EMBL/GenBank/DDBJ whole genome shotgun (WGS) entry which is preliminary data.</text>
</comment>
<proteinExistence type="predicted"/>
<feature type="region of interest" description="Disordered" evidence="1">
    <location>
        <begin position="1"/>
        <end position="23"/>
    </location>
</feature>
<organism evidence="2 3">
    <name type="scientific">Discina gigas</name>
    <dbReference type="NCBI Taxonomy" id="1032678"/>
    <lineage>
        <taxon>Eukaryota</taxon>
        <taxon>Fungi</taxon>
        <taxon>Dikarya</taxon>
        <taxon>Ascomycota</taxon>
        <taxon>Pezizomycotina</taxon>
        <taxon>Pezizomycetes</taxon>
        <taxon>Pezizales</taxon>
        <taxon>Discinaceae</taxon>
        <taxon>Discina</taxon>
    </lineage>
</organism>
<sequence length="142" mass="14823">MSLQPGQNNLPPRNSTSASGGISSDVSSAILRPVLMQVPPPDKTGLQARKRFVDGGGAEDGNGTIYRSVAYRTEGARLACLVNASVTVCGDDAIYAFGGFDQYTDEVVGSCGDVLGTTNFLLNSVQPRVETGPAYIHVDAGR</sequence>
<evidence type="ECO:0000313" key="2">
    <source>
        <dbReference type="EMBL" id="KAL0632857.1"/>
    </source>
</evidence>
<reference evidence="2 3" key="1">
    <citation type="submission" date="2024-02" db="EMBL/GenBank/DDBJ databases">
        <title>Discinaceae phylogenomics.</title>
        <authorList>
            <person name="Dirks A.C."/>
            <person name="James T.Y."/>
        </authorList>
    </citation>
    <scope>NUCLEOTIDE SEQUENCE [LARGE SCALE GENOMIC DNA]</scope>
    <source>
        <strain evidence="2 3">ACD0624</strain>
    </source>
</reference>